<organism evidence="2">
    <name type="scientific">Homalodisca liturata</name>
    <dbReference type="NCBI Taxonomy" id="320908"/>
    <lineage>
        <taxon>Eukaryota</taxon>
        <taxon>Metazoa</taxon>
        <taxon>Ecdysozoa</taxon>
        <taxon>Arthropoda</taxon>
        <taxon>Hexapoda</taxon>
        <taxon>Insecta</taxon>
        <taxon>Pterygota</taxon>
        <taxon>Neoptera</taxon>
        <taxon>Paraneoptera</taxon>
        <taxon>Hemiptera</taxon>
        <taxon>Auchenorrhyncha</taxon>
        <taxon>Membracoidea</taxon>
        <taxon>Cicadellidae</taxon>
        <taxon>Cicadellinae</taxon>
        <taxon>Proconiini</taxon>
        <taxon>Homalodisca</taxon>
    </lineage>
</organism>
<reference evidence="2" key="1">
    <citation type="submission" date="2015-11" db="EMBL/GenBank/DDBJ databases">
        <title>De novo transcriptome assembly of four potential Pierce s Disease insect vectors from Arizona vineyards.</title>
        <authorList>
            <person name="Tassone E.E."/>
        </authorList>
    </citation>
    <scope>NUCLEOTIDE SEQUENCE</scope>
</reference>
<feature type="domain" description="PiggyBac transposable element-derived protein" evidence="1">
    <location>
        <begin position="20"/>
        <end position="127"/>
    </location>
</feature>
<dbReference type="EMBL" id="GECU01034280">
    <property type="protein sequence ID" value="JAS73426.1"/>
    <property type="molecule type" value="Transcribed_RNA"/>
</dbReference>
<evidence type="ECO:0000313" key="2">
    <source>
        <dbReference type="EMBL" id="JAS73426.1"/>
    </source>
</evidence>
<proteinExistence type="predicted"/>
<feature type="non-terminal residue" evidence="2">
    <location>
        <position position="1"/>
    </location>
</feature>
<dbReference type="Pfam" id="PF13843">
    <property type="entry name" value="DDE_Tnp_1_7"/>
    <property type="match status" value="1"/>
</dbReference>
<dbReference type="AlphaFoldDB" id="A0A1B6HFI5"/>
<feature type="non-terminal residue" evidence="2">
    <location>
        <position position="136"/>
    </location>
</feature>
<dbReference type="PANTHER" id="PTHR46599:SF3">
    <property type="entry name" value="PIGGYBAC TRANSPOSABLE ELEMENT-DERIVED PROTEIN 4"/>
    <property type="match status" value="1"/>
</dbReference>
<protein>
    <recommendedName>
        <fullName evidence="1">PiggyBac transposable element-derived protein domain-containing protein</fullName>
    </recommendedName>
</protein>
<dbReference type="PANTHER" id="PTHR46599">
    <property type="entry name" value="PIGGYBAC TRANSPOSABLE ELEMENT-DERIVED PROTEIN 4"/>
    <property type="match status" value="1"/>
</dbReference>
<gene>
    <name evidence="2" type="ORF">g.58086</name>
</gene>
<accession>A0A1B6HFI5</accession>
<name>A0A1B6HFI5_9HEMI</name>
<dbReference type="InterPro" id="IPR029526">
    <property type="entry name" value="PGBD"/>
</dbReference>
<evidence type="ECO:0000259" key="1">
    <source>
        <dbReference type="Pfam" id="PF13843"/>
    </source>
</evidence>
<sequence length="136" mass="16352">RRFPFTRQNELLVSTPGNNTPLDWFFMLLDDRFLDYICQQTNKNVTDTILCPDTSDTSRINNWKELTVSELKVFLGLLLHTGTIRMDRFQNYWRTHRMFNLPFFRQYMPRDRFLAIFKYLNFTDEVSPSNLQPGAR</sequence>